<protein>
    <submittedName>
        <fullName evidence="1">Uncharacterized protein</fullName>
    </submittedName>
</protein>
<name>A0ABP8B116_9ACTN</name>
<dbReference type="Proteomes" id="UP001501251">
    <property type="component" value="Unassembled WGS sequence"/>
</dbReference>
<keyword evidence="2" id="KW-1185">Reference proteome</keyword>
<accession>A0ABP8B116</accession>
<gene>
    <name evidence="1" type="ORF">GCM10022252_40880</name>
</gene>
<comment type="caution">
    <text evidence="1">The sequence shown here is derived from an EMBL/GenBank/DDBJ whole genome shotgun (WGS) entry which is preliminary data.</text>
</comment>
<proteinExistence type="predicted"/>
<dbReference type="EMBL" id="BAABAQ010000007">
    <property type="protein sequence ID" value="GAA4195300.1"/>
    <property type="molecule type" value="Genomic_DNA"/>
</dbReference>
<organism evidence="1 2">
    <name type="scientific">Streptosporangium oxazolinicum</name>
    <dbReference type="NCBI Taxonomy" id="909287"/>
    <lineage>
        <taxon>Bacteria</taxon>
        <taxon>Bacillati</taxon>
        <taxon>Actinomycetota</taxon>
        <taxon>Actinomycetes</taxon>
        <taxon>Streptosporangiales</taxon>
        <taxon>Streptosporangiaceae</taxon>
        <taxon>Streptosporangium</taxon>
    </lineage>
</organism>
<evidence type="ECO:0000313" key="2">
    <source>
        <dbReference type="Proteomes" id="UP001501251"/>
    </source>
</evidence>
<dbReference type="RefSeq" id="WP_344919554.1">
    <property type="nucleotide sequence ID" value="NZ_BAABAQ010000007.1"/>
</dbReference>
<reference evidence="2" key="1">
    <citation type="journal article" date="2019" name="Int. J. Syst. Evol. Microbiol.">
        <title>The Global Catalogue of Microorganisms (GCM) 10K type strain sequencing project: providing services to taxonomists for standard genome sequencing and annotation.</title>
        <authorList>
            <consortium name="The Broad Institute Genomics Platform"/>
            <consortium name="The Broad Institute Genome Sequencing Center for Infectious Disease"/>
            <person name="Wu L."/>
            <person name="Ma J."/>
        </authorList>
    </citation>
    <scope>NUCLEOTIDE SEQUENCE [LARGE SCALE GENOMIC DNA]</scope>
    <source>
        <strain evidence="2">JCM 17388</strain>
    </source>
</reference>
<sequence length="483" mass="53402">MKVELLARPKTADEAMGILGRYAKKITEYPNIPYHGAIFTIGATHTGDMYDVALAHDIMGSSLVVIWGVDKNSVFKAAEIARYVNDARNVFWTDQPPPADEVFARTTIPVMQQLMNHQIEPRAYWIKEGGATTIVSLFAEAGRAKEIAERVAPEVFVGDSPQSQDAAILADLAAHGFVRGQPYVIVNFRQSGHSGIGNAPALDTGVEGFSGLMRIASELGAQPVPMGEYNPFGTAGGATLFEYWKWGSVNGLGRRAEARLLRVLVETHKVVGAVGMRSGVTDLLRYVGAPTLAIDIHPLRGTLAKGWQRTLKRERNLTRYRVVSLLQEREQETMTQSNWRGTFGASDLVAVTKALGALVHDREAPMDQHPTSTRGVRERSRTLLEDIQRMQQLIEKAQSESPTPIQAPGGRKLTAMEEIMLENEARKAGGTAMGQVAQYEIALNQIRETVEHTIEWLTDSYIRQSEDIQTALQDLYEARRLLR</sequence>
<evidence type="ECO:0000313" key="1">
    <source>
        <dbReference type="EMBL" id="GAA4195300.1"/>
    </source>
</evidence>